<reference evidence="2 3" key="1">
    <citation type="submission" date="2018-11" db="EMBL/GenBank/DDBJ databases">
        <title>Novel bacteria species description.</title>
        <authorList>
            <person name="Han J.-H."/>
        </authorList>
    </citation>
    <scope>NUCLEOTIDE SEQUENCE [LARGE SCALE GENOMIC DNA]</scope>
    <source>
        <strain evidence="2 3">KCTC23259</strain>
    </source>
</reference>
<feature type="domain" description="DUF6966" evidence="1">
    <location>
        <begin position="23"/>
        <end position="65"/>
    </location>
</feature>
<dbReference type="AlphaFoldDB" id="A0AAE3H3G9"/>
<gene>
    <name evidence="2" type="ORF">EGI31_04530</name>
</gene>
<evidence type="ECO:0000313" key="3">
    <source>
        <dbReference type="Proteomes" id="UP001204144"/>
    </source>
</evidence>
<keyword evidence="3" id="KW-1185">Reference proteome</keyword>
<sequence>MENKELNNYLKALDLLQKLLSANNEPFWANWIQQDIESWKSSESTQHHLDAFGGAGSFNDINLNYGENLGYWKNALLSNLASISYGFAKDRSIKLPNNCSTILDGSVCQKCNRIELNKGTITRFLAGKFVPIFIAEYFLTDSYLQLLDLEKLSTDSRIEVFKGQITQEIAQMNVLINQENNAWAPYCASCNASEKVYWEYTTKLV</sequence>
<accession>A0AAE3H3G9</accession>
<evidence type="ECO:0000259" key="1">
    <source>
        <dbReference type="Pfam" id="PF22294"/>
    </source>
</evidence>
<evidence type="ECO:0000313" key="2">
    <source>
        <dbReference type="EMBL" id="MCP9762210.1"/>
    </source>
</evidence>
<proteinExistence type="predicted"/>
<dbReference type="Proteomes" id="UP001204144">
    <property type="component" value="Unassembled WGS sequence"/>
</dbReference>
<protein>
    <recommendedName>
        <fullName evidence="1">DUF6966 domain-containing protein</fullName>
    </recommendedName>
</protein>
<dbReference type="InterPro" id="IPR054239">
    <property type="entry name" value="DUF6966"/>
</dbReference>
<dbReference type="RefSeq" id="WP_255035965.1">
    <property type="nucleotide sequence ID" value="NZ_RJUF01000007.1"/>
</dbReference>
<dbReference type="Pfam" id="PF22294">
    <property type="entry name" value="DUF6966"/>
    <property type="match status" value="1"/>
</dbReference>
<comment type="caution">
    <text evidence="2">The sequence shown here is derived from an EMBL/GenBank/DDBJ whole genome shotgun (WGS) entry which is preliminary data.</text>
</comment>
<dbReference type="EMBL" id="RJUF01000007">
    <property type="protein sequence ID" value="MCP9762210.1"/>
    <property type="molecule type" value="Genomic_DNA"/>
</dbReference>
<organism evidence="2 3">
    <name type="scientific">Lacihabitans soyangensis</name>
    <dbReference type="NCBI Taxonomy" id="869394"/>
    <lineage>
        <taxon>Bacteria</taxon>
        <taxon>Pseudomonadati</taxon>
        <taxon>Bacteroidota</taxon>
        <taxon>Cytophagia</taxon>
        <taxon>Cytophagales</taxon>
        <taxon>Leadbetterellaceae</taxon>
        <taxon>Lacihabitans</taxon>
    </lineage>
</organism>
<name>A0AAE3H3G9_9BACT</name>